<accession>A0A397TA83</accession>
<evidence type="ECO:0000256" key="1">
    <source>
        <dbReference type="ARBA" id="ARBA00022441"/>
    </source>
</evidence>
<dbReference type="EMBL" id="QKYT01000074">
    <property type="protein sequence ID" value="RIA94782.1"/>
    <property type="molecule type" value="Genomic_DNA"/>
</dbReference>
<feature type="transmembrane region" description="Helical" evidence="3">
    <location>
        <begin position="364"/>
        <end position="386"/>
    </location>
</feature>
<evidence type="ECO:0000259" key="5">
    <source>
        <dbReference type="Pfam" id="PF24981"/>
    </source>
</evidence>
<dbReference type="STRING" id="658196.A0A397TA83"/>
<protein>
    <recommendedName>
        <fullName evidence="5">Attractin/MKLN-like beta-propeller domain-containing protein</fullName>
    </recommendedName>
</protein>
<proteinExistence type="predicted"/>
<dbReference type="Gene3D" id="2.120.10.80">
    <property type="entry name" value="Kelch-type beta propeller"/>
    <property type="match status" value="2"/>
</dbReference>
<dbReference type="PANTHER" id="PTHR46093">
    <property type="entry name" value="ACYL-COA-BINDING DOMAIN-CONTAINING PROTEIN 5"/>
    <property type="match status" value="1"/>
</dbReference>
<dbReference type="AlphaFoldDB" id="A0A397TA83"/>
<feature type="domain" description="Attractin/MKLN-like beta-propeller" evidence="5">
    <location>
        <begin position="22"/>
        <end position="211"/>
    </location>
</feature>
<feature type="chain" id="PRO_5017376159" description="Attractin/MKLN-like beta-propeller domain-containing protein" evidence="4">
    <location>
        <begin position="23"/>
        <end position="406"/>
    </location>
</feature>
<dbReference type="OrthoDB" id="432528at2759"/>
<evidence type="ECO:0000256" key="4">
    <source>
        <dbReference type="SAM" id="SignalP"/>
    </source>
</evidence>
<comment type="caution">
    <text evidence="6">The sequence shown here is derived from an EMBL/GenBank/DDBJ whole genome shotgun (WGS) entry which is preliminary data.</text>
</comment>
<keyword evidence="7" id="KW-1185">Reference proteome</keyword>
<evidence type="ECO:0000313" key="6">
    <source>
        <dbReference type="EMBL" id="RIA94782.1"/>
    </source>
</evidence>
<dbReference type="InterPro" id="IPR015915">
    <property type="entry name" value="Kelch-typ_b-propeller"/>
</dbReference>
<sequence>MIRFHIYFLIFNTLLFTASIYAQYSSTARYAHASILIDSKLYFIGGFDSSGKMKSDFFYLDLSIQFSSNDVLKFIQINNNDLTPNAWCNAATTNNIIYLLGCFMINDNSSLIYQYSISSNKWSIPSISGTPSPAHRIKNGVSIDHSTGRIYYFGGEDDANKLLNDMWILYNINNNQLSWQQLTPALQPSCCSSAVLLPDGYILYIGGRNNDPNNDPMRMNNITRYNTISNTWDFVKTTGVAQFYRLGFSAVLVPDGRIIVYGGMFPGVQLPSNDLNVLNTTTYEWMIPEVRNKQDTKSFHTANLYDNYMIVAFGIGTDNTPSSEILLLDITDITMYKWIPDFIPTSNSSNGNNENNGKKNVSKIIGAVIGSVVGIVSICLLSFFGYKFYKKRNNKQEISRNVIDNF</sequence>
<keyword evidence="1" id="KW-0880">Kelch repeat</keyword>
<keyword evidence="3" id="KW-0472">Membrane</keyword>
<name>A0A397TA83_9GLOM</name>
<dbReference type="PANTHER" id="PTHR46093:SF18">
    <property type="entry name" value="FIBRONECTIN TYPE-III DOMAIN-CONTAINING PROTEIN"/>
    <property type="match status" value="1"/>
</dbReference>
<dbReference type="Pfam" id="PF24981">
    <property type="entry name" value="Beta-prop_ATRN-LZTR1"/>
    <property type="match status" value="1"/>
</dbReference>
<keyword evidence="4" id="KW-0732">Signal</keyword>
<gene>
    <name evidence="6" type="ORF">C1645_873238</name>
</gene>
<dbReference type="Proteomes" id="UP000265703">
    <property type="component" value="Unassembled WGS sequence"/>
</dbReference>
<evidence type="ECO:0000256" key="3">
    <source>
        <dbReference type="SAM" id="Phobius"/>
    </source>
</evidence>
<keyword evidence="3" id="KW-1133">Transmembrane helix</keyword>
<dbReference type="InterPro" id="IPR056737">
    <property type="entry name" value="Beta-prop_ATRN-MKLN-like"/>
</dbReference>
<feature type="signal peptide" evidence="4">
    <location>
        <begin position="1"/>
        <end position="22"/>
    </location>
</feature>
<organism evidence="6 7">
    <name type="scientific">Glomus cerebriforme</name>
    <dbReference type="NCBI Taxonomy" id="658196"/>
    <lineage>
        <taxon>Eukaryota</taxon>
        <taxon>Fungi</taxon>
        <taxon>Fungi incertae sedis</taxon>
        <taxon>Mucoromycota</taxon>
        <taxon>Glomeromycotina</taxon>
        <taxon>Glomeromycetes</taxon>
        <taxon>Glomerales</taxon>
        <taxon>Glomeraceae</taxon>
        <taxon>Glomus</taxon>
    </lineage>
</organism>
<evidence type="ECO:0000256" key="2">
    <source>
        <dbReference type="ARBA" id="ARBA00022737"/>
    </source>
</evidence>
<reference evidence="6 7" key="1">
    <citation type="submission" date="2018-06" db="EMBL/GenBank/DDBJ databases">
        <title>Comparative genomics reveals the genomic features of Rhizophagus irregularis, R. cerebriforme, R. diaphanum and Gigaspora rosea, and their symbiotic lifestyle signature.</title>
        <authorList>
            <person name="Morin E."/>
            <person name="San Clemente H."/>
            <person name="Chen E.C.H."/>
            <person name="De La Providencia I."/>
            <person name="Hainaut M."/>
            <person name="Kuo A."/>
            <person name="Kohler A."/>
            <person name="Murat C."/>
            <person name="Tang N."/>
            <person name="Roy S."/>
            <person name="Loubradou J."/>
            <person name="Henrissat B."/>
            <person name="Grigoriev I.V."/>
            <person name="Corradi N."/>
            <person name="Roux C."/>
            <person name="Martin F.M."/>
        </authorList>
    </citation>
    <scope>NUCLEOTIDE SEQUENCE [LARGE SCALE GENOMIC DNA]</scope>
    <source>
        <strain evidence="6 7">DAOM 227022</strain>
    </source>
</reference>
<keyword evidence="3" id="KW-0812">Transmembrane</keyword>
<dbReference type="SUPFAM" id="SSF117281">
    <property type="entry name" value="Kelch motif"/>
    <property type="match status" value="1"/>
</dbReference>
<evidence type="ECO:0000313" key="7">
    <source>
        <dbReference type="Proteomes" id="UP000265703"/>
    </source>
</evidence>
<keyword evidence="2" id="KW-0677">Repeat</keyword>